<accession>A0A9X1X307</accession>
<dbReference type="PANTHER" id="PTHR47163:SF2">
    <property type="entry name" value="SI:DKEY-17M8.2"/>
    <property type="match status" value="1"/>
</dbReference>
<keyword evidence="3" id="KW-1185">Reference proteome</keyword>
<evidence type="ECO:0000313" key="3">
    <source>
        <dbReference type="Proteomes" id="UP001139450"/>
    </source>
</evidence>
<dbReference type="PANTHER" id="PTHR47163">
    <property type="entry name" value="DDE_TNP_IS1595 DOMAIN-CONTAINING PROTEIN"/>
    <property type="match status" value="1"/>
</dbReference>
<protein>
    <submittedName>
        <fullName evidence="2">IS1595 family transposase</fullName>
    </submittedName>
</protein>
<reference evidence="2" key="1">
    <citation type="submission" date="2022-04" db="EMBL/GenBank/DDBJ databases">
        <title>Mucilaginibacter sp. RS28 isolated from freshwater.</title>
        <authorList>
            <person name="Ko S.-R."/>
        </authorList>
    </citation>
    <scope>NUCLEOTIDE SEQUENCE</scope>
    <source>
        <strain evidence="2">RS28</strain>
    </source>
</reference>
<dbReference type="Pfam" id="PF12760">
    <property type="entry name" value="Zn_ribbon_IS1595"/>
    <property type="match status" value="1"/>
</dbReference>
<proteinExistence type="predicted"/>
<dbReference type="Pfam" id="PF12762">
    <property type="entry name" value="DDE_Tnp_IS1595"/>
    <property type="match status" value="1"/>
</dbReference>
<comment type="caution">
    <text evidence="2">The sequence shown here is derived from an EMBL/GenBank/DDBJ whole genome shotgun (WGS) entry which is preliminary data.</text>
</comment>
<gene>
    <name evidence="2" type="ORF">MUY27_10140</name>
</gene>
<dbReference type="SMART" id="SM01126">
    <property type="entry name" value="DDE_Tnp_IS1595"/>
    <property type="match status" value="1"/>
</dbReference>
<organism evidence="2 3">
    <name type="scientific">Mucilaginibacter straminoryzae</name>
    <dbReference type="NCBI Taxonomy" id="2932774"/>
    <lineage>
        <taxon>Bacteria</taxon>
        <taxon>Pseudomonadati</taxon>
        <taxon>Bacteroidota</taxon>
        <taxon>Sphingobacteriia</taxon>
        <taxon>Sphingobacteriales</taxon>
        <taxon>Sphingobacteriaceae</taxon>
        <taxon>Mucilaginibacter</taxon>
    </lineage>
</organism>
<evidence type="ECO:0000259" key="1">
    <source>
        <dbReference type="SMART" id="SM01126"/>
    </source>
</evidence>
<dbReference type="AlphaFoldDB" id="A0A9X1X307"/>
<dbReference type="Proteomes" id="UP001139450">
    <property type="component" value="Unassembled WGS sequence"/>
</dbReference>
<name>A0A9X1X307_9SPHI</name>
<dbReference type="NCBIfam" id="NF033547">
    <property type="entry name" value="transpos_IS1595"/>
    <property type="match status" value="1"/>
</dbReference>
<dbReference type="InterPro" id="IPR053164">
    <property type="entry name" value="IS1016-like_transposase"/>
</dbReference>
<dbReference type="InterPro" id="IPR024442">
    <property type="entry name" value="Transposase_Zn_ribbon"/>
</dbReference>
<dbReference type="InterPro" id="IPR024445">
    <property type="entry name" value="Tnp_ISXO2-like"/>
</dbReference>
<dbReference type="EMBL" id="JALJEJ010000004">
    <property type="protein sequence ID" value="MCJ8210068.1"/>
    <property type="molecule type" value="Genomic_DNA"/>
</dbReference>
<sequence>MEMNIIETINRFPDQSSCIAYLEGLRWQNEPECPYCKSKRSSKRHETYRHQCHGCNRSYSVLVGTIFESTKLPLTQWFLAISLILNAKKGLSARQLSRDLGVNRKTGWYLQMRIRKAMQEGEDVSLFKGIVEIDETYIGGKKANHSKKKRQARRDNKLQITGYQDKQPVIGLLERDGRIRLQVVDKAHGVTIKPIIEKTVSKDATIVTDGFGGYAGLSKIFREHQVLNKDKEQYARGKYHTNTIEGFWTLLKRGIYGQYHKISARYLQSYLDEFTFKYNHRDNRLIFDVLINKIAAVT</sequence>
<feature type="domain" description="ISXO2-like transposase" evidence="1">
    <location>
        <begin position="126"/>
        <end position="279"/>
    </location>
</feature>
<evidence type="ECO:0000313" key="2">
    <source>
        <dbReference type="EMBL" id="MCJ8210068.1"/>
    </source>
</evidence>